<gene>
    <name evidence="3" type="ORF">ESB00_02375</name>
</gene>
<evidence type="ECO:0000313" key="3">
    <source>
        <dbReference type="EMBL" id="RXK54763.1"/>
    </source>
</evidence>
<evidence type="ECO:0000313" key="4">
    <source>
        <dbReference type="Proteomes" id="UP000290218"/>
    </source>
</evidence>
<proteinExistence type="predicted"/>
<dbReference type="AlphaFoldDB" id="A0A4Q1C784"/>
<dbReference type="RefSeq" id="WP_129046127.1">
    <property type="nucleotide sequence ID" value="NZ_SDHX01000001.1"/>
</dbReference>
<evidence type="ECO:0000256" key="1">
    <source>
        <dbReference type="SAM" id="SignalP"/>
    </source>
</evidence>
<dbReference type="Pfam" id="PF09832">
    <property type="entry name" value="DUF2059"/>
    <property type="match status" value="1"/>
</dbReference>
<accession>A0A4Q1C784</accession>
<dbReference type="Proteomes" id="UP000290218">
    <property type="component" value="Unassembled WGS sequence"/>
</dbReference>
<comment type="caution">
    <text evidence="3">The sequence shown here is derived from an EMBL/GenBank/DDBJ whole genome shotgun (WGS) entry which is preliminary data.</text>
</comment>
<dbReference type="OrthoDB" id="490569at2"/>
<feature type="chain" id="PRO_5020429232" evidence="1">
    <location>
        <begin position="20"/>
        <end position="163"/>
    </location>
</feature>
<dbReference type="EMBL" id="SDHX01000001">
    <property type="protein sequence ID" value="RXK54763.1"/>
    <property type="molecule type" value="Genomic_DNA"/>
</dbReference>
<evidence type="ECO:0000259" key="2">
    <source>
        <dbReference type="Pfam" id="PF09832"/>
    </source>
</evidence>
<name>A0A4Q1C784_9BACT</name>
<reference evidence="3 4" key="1">
    <citation type="submission" date="2019-01" db="EMBL/GenBank/DDBJ databases">
        <title>Lacunisphaera sp. strain TWA-58.</title>
        <authorList>
            <person name="Chen W.-M."/>
        </authorList>
    </citation>
    <scope>NUCLEOTIDE SEQUENCE [LARGE SCALE GENOMIC DNA]</scope>
    <source>
        <strain evidence="3 4">TWA-58</strain>
    </source>
</reference>
<organism evidence="3 4">
    <name type="scientific">Oleiharenicola lentus</name>
    <dbReference type="NCBI Taxonomy" id="2508720"/>
    <lineage>
        <taxon>Bacteria</taxon>
        <taxon>Pseudomonadati</taxon>
        <taxon>Verrucomicrobiota</taxon>
        <taxon>Opitutia</taxon>
        <taxon>Opitutales</taxon>
        <taxon>Opitutaceae</taxon>
        <taxon>Oleiharenicola</taxon>
    </lineage>
</organism>
<sequence>MKKSLLLIAVLALSPAAFADDNAAKLALAREAISAMQADKMFDGMAAQMKQMAAQQTRLPASATPEQIKQAEELQGKILDLSMSEAKAMIGKMDAIYASVYSEAELKAMVAFFKSSEGQSMMAKQPQVMAQMMPLIQGMQQSLMPKIQKLVEETKAAAKPAAP</sequence>
<keyword evidence="1" id="KW-0732">Signal</keyword>
<feature type="signal peptide" evidence="1">
    <location>
        <begin position="1"/>
        <end position="19"/>
    </location>
</feature>
<feature type="domain" description="DUF2059" evidence="2">
    <location>
        <begin position="88"/>
        <end position="145"/>
    </location>
</feature>
<protein>
    <submittedName>
        <fullName evidence="3">DUF2059 domain-containing protein</fullName>
    </submittedName>
</protein>
<keyword evidence="4" id="KW-1185">Reference proteome</keyword>
<dbReference type="InterPro" id="IPR018637">
    <property type="entry name" value="DUF2059"/>
</dbReference>